<gene>
    <name evidence="2" type="ORF">F480_01885</name>
</gene>
<feature type="transmembrane region" description="Helical" evidence="1">
    <location>
        <begin position="71"/>
        <end position="92"/>
    </location>
</feature>
<dbReference type="RefSeq" id="WP_025289202.1">
    <property type="nucleotide sequence ID" value="NZ_JACI01000001.1"/>
</dbReference>
<organism evidence="2 3">
    <name type="scientific">Bibersteinia trehalosi Y31</name>
    <dbReference type="NCBI Taxonomy" id="1261658"/>
    <lineage>
        <taxon>Bacteria</taxon>
        <taxon>Pseudomonadati</taxon>
        <taxon>Pseudomonadota</taxon>
        <taxon>Gammaproteobacteria</taxon>
        <taxon>Pasteurellales</taxon>
        <taxon>Pasteurellaceae</taxon>
        <taxon>Bibersteinia</taxon>
    </lineage>
</organism>
<dbReference type="PATRIC" id="fig|1261658.3.peg.382"/>
<keyword evidence="1" id="KW-0472">Membrane</keyword>
<keyword evidence="1" id="KW-0812">Transmembrane</keyword>
<accession>A0A179CZH6</accession>
<dbReference type="Proteomes" id="UP000078358">
    <property type="component" value="Unassembled WGS sequence"/>
</dbReference>
<evidence type="ECO:0008006" key="4">
    <source>
        <dbReference type="Google" id="ProtNLM"/>
    </source>
</evidence>
<proteinExistence type="predicted"/>
<name>A0A179CZH6_BIBTR</name>
<keyword evidence="1" id="KW-1133">Transmembrane helix</keyword>
<evidence type="ECO:0000256" key="1">
    <source>
        <dbReference type="SAM" id="Phobius"/>
    </source>
</evidence>
<sequence length="93" mass="10706">MDSTMSLRFDKLRFVKRLQEANQTPEMAEAFADALDGALEQSQSSLLTRQEFELRISQLETRLQESFNNTLYKMAGLIIVGVGLMMSFMKFFN</sequence>
<evidence type="ECO:0000313" key="2">
    <source>
        <dbReference type="EMBL" id="OAQ15316.1"/>
    </source>
</evidence>
<dbReference type="EMBL" id="JACI01000001">
    <property type="protein sequence ID" value="OAQ15316.1"/>
    <property type="molecule type" value="Genomic_DNA"/>
</dbReference>
<reference evidence="2 3" key="1">
    <citation type="submission" date="2014-01" db="EMBL/GenBank/DDBJ databases">
        <authorList>
            <person name="Zuccon D."/>
        </authorList>
    </citation>
    <scope>NUCLEOTIDE SEQUENCE [LARGE SCALE GENOMIC DNA]</scope>
    <source>
        <strain evidence="2 3">Y31</strain>
    </source>
</reference>
<comment type="caution">
    <text evidence="2">The sequence shown here is derived from an EMBL/GenBank/DDBJ whole genome shotgun (WGS) entry which is preliminary data.</text>
</comment>
<evidence type="ECO:0000313" key="3">
    <source>
        <dbReference type="Proteomes" id="UP000078358"/>
    </source>
</evidence>
<protein>
    <recommendedName>
        <fullName evidence="4">DUF1640 domain-containing protein</fullName>
    </recommendedName>
</protein>
<dbReference type="AlphaFoldDB" id="A0A179CZH6"/>